<keyword evidence="3" id="KW-1185">Reference proteome</keyword>
<evidence type="ECO:0008006" key="4">
    <source>
        <dbReference type="Google" id="ProtNLM"/>
    </source>
</evidence>
<dbReference type="GO" id="GO:0042393">
    <property type="term" value="F:histone binding"/>
    <property type="evidence" value="ECO:0007669"/>
    <property type="project" value="InterPro"/>
</dbReference>
<reference evidence="2" key="1">
    <citation type="submission" date="2021-11" db="EMBL/GenBank/DDBJ databases">
        <title>Purpureocillium_takamizusanense_genome.</title>
        <authorList>
            <person name="Nguyen N.-H."/>
        </authorList>
    </citation>
    <scope>NUCLEOTIDE SEQUENCE</scope>
    <source>
        <strain evidence="2">PT3</strain>
    </source>
</reference>
<feature type="compositionally biased region" description="Polar residues" evidence="1">
    <location>
        <begin position="528"/>
        <end position="537"/>
    </location>
</feature>
<dbReference type="GeneID" id="72071217"/>
<dbReference type="RefSeq" id="XP_047846935.1">
    <property type="nucleotide sequence ID" value="XM_047990925.1"/>
</dbReference>
<dbReference type="Gene3D" id="1.10.20.10">
    <property type="entry name" value="Histone, subunit A"/>
    <property type="match status" value="1"/>
</dbReference>
<feature type="region of interest" description="Disordered" evidence="1">
    <location>
        <begin position="231"/>
        <end position="866"/>
    </location>
</feature>
<dbReference type="Proteomes" id="UP000829364">
    <property type="component" value="Chromosome 9"/>
</dbReference>
<name>A0A9Q8QLR2_9HYPO</name>
<feature type="compositionally biased region" description="Basic residues" evidence="1">
    <location>
        <begin position="1"/>
        <end position="10"/>
    </location>
</feature>
<dbReference type="EMBL" id="CP086362">
    <property type="protein sequence ID" value="UNI23454.1"/>
    <property type="molecule type" value="Genomic_DNA"/>
</dbReference>
<feature type="compositionally biased region" description="Polar residues" evidence="1">
    <location>
        <begin position="807"/>
        <end position="816"/>
    </location>
</feature>
<feature type="compositionally biased region" description="Basic residues" evidence="1">
    <location>
        <begin position="538"/>
        <end position="552"/>
    </location>
</feature>
<sequence>MEPPAKKRRQGQSPFDPSGGEDDDELFFEPHEIRAKRDPGYKLSLERAYADNRFQATMAHIFEKYSRNFEGIGDEIDMVTGEIVINNGHLQNMRNEVDVGLEGPEHDVDDDDEGILLEDLLDEDVIGKDTRHYEEDAGGEDADEEDRIIQGQEPSHHSTALVPASHARATAPYTGYPSLLSGTFAGAPGGFDSTAAFGGSPLAFGASPFAMDPWGLPSLFSCPPWEPPDLFPKQPKLLPSAGDRYSFPAQDGGSSIWAPNYRFKEDEPDSATGSRQLGPSRPPARTRTRPMKYLLPPTATRTEDDDEEDIDEDAILSGKSAQPNRAKRPAGAARGLEEDPLNHAKGPSKTERRVKKSSKKCKMKATTTPVICAEGPEQSKTKASSKGKEPETAGERPAPAVSDAAVPKPQPGVVSEATHLLNDAIKDQEQCSRIQSGRIPSHVNSRGALSESEITKKRPPQGSIMVQIPSVPWPKRNEYEEFNDVAEEVEEVADSQDEIPPSSDQDVANGTASATTAQPVVLAIANIPTPQGSNASRKQARSSRGQKSRKRELHRETNSSLFALSDDELPLFPGTKPRSTSRGSKRTTTRASSPELHDSGIGDSATNLSSTEQDEQDYATIASTSTAADDNKSSRRIASKAVVLDDTKVPTACTRCSNDAEPGVGFSDDSKTSQTLPRERRERQEHRKTSRRDTCAAAPDSPSTKPRSKSRRANATVAHDQTEKPDQAGTTDQETGIDASEDQNSVSPALPVAEEPYAISEKPTAASRPPEPNHRDTPKSSPTKPALAKATPSKAPATPSKPHTPRHTSILTTRAPSSRRSILSLLSSEGDADDDDERELDELGRAIGGSGAGLPVPFLSSGAPSSRKIWKSSARTTEVYHTPIKRRPTDVVSPSSITRTPGGTTRTCGLDGYRCGRDFCFTCL</sequence>
<feature type="compositionally biased region" description="Basic residues" evidence="1">
    <location>
        <begin position="352"/>
        <end position="363"/>
    </location>
</feature>
<feature type="compositionally biased region" description="Acidic residues" evidence="1">
    <location>
        <begin position="830"/>
        <end position="840"/>
    </location>
</feature>
<dbReference type="GO" id="GO:0005634">
    <property type="term" value="C:nucleus"/>
    <property type="evidence" value="ECO:0007669"/>
    <property type="project" value="InterPro"/>
</dbReference>
<dbReference type="InterPro" id="IPR018465">
    <property type="entry name" value="Scm3/HJURP"/>
</dbReference>
<dbReference type="KEGG" id="ptkz:JDV02_009272"/>
<proteinExistence type="predicted"/>
<protein>
    <recommendedName>
        <fullName evidence="4">Myb-like DNA-binding domain protein</fullName>
    </recommendedName>
</protein>
<feature type="region of interest" description="Disordered" evidence="1">
    <location>
        <begin position="1"/>
        <end position="26"/>
    </location>
</feature>
<dbReference type="PANTHER" id="PTHR15992:SF5">
    <property type="entry name" value="HOLLIDAY JUNCTION RECOGNITION PROTEIN"/>
    <property type="match status" value="1"/>
</dbReference>
<dbReference type="PANTHER" id="PTHR15992">
    <property type="entry name" value="HOLLIDAY JUNCTION RECOGNITION PROTEIN"/>
    <property type="match status" value="1"/>
</dbReference>
<organism evidence="2 3">
    <name type="scientific">Purpureocillium takamizusanense</name>
    <dbReference type="NCBI Taxonomy" id="2060973"/>
    <lineage>
        <taxon>Eukaryota</taxon>
        <taxon>Fungi</taxon>
        <taxon>Dikarya</taxon>
        <taxon>Ascomycota</taxon>
        <taxon>Pezizomycotina</taxon>
        <taxon>Sordariomycetes</taxon>
        <taxon>Hypocreomycetidae</taxon>
        <taxon>Hypocreales</taxon>
        <taxon>Ophiocordycipitaceae</taxon>
        <taxon>Purpureocillium</taxon>
    </lineage>
</organism>
<dbReference type="Pfam" id="PF10384">
    <property type="entry name" value="Scm3"/>
    <property type="match status" value="1"/>
</dbReference>
<accession>A0A9Q8QLR2</accession>
<feature type="compositionally biased region" description="Low complexity" evidence="1">
    <location>
        <begin position="818"/>
        <end position="829"/>
    </location>
</feature>
<evidence type="ECO:0000256" key="1">
    <source>
        <dbReference type="SAM" id="MobiDB-lite"/>
    </source>
</evidence>
<feature type="compositionally biased region" description="Low complexity" evidence="1">
    <location>
        <begin position="781"/>
        <end position="801"/>
    </location>
</feature>
<feature type="compositionally biased region" description="Polar residues" evidence="1">
    <location>
        <begin position="502"/>
        <end position="518"/>
    </location>
</feature>
<dbReference type="GO" id="GO:0046982">
    <property type="term" value="F:protein heterodimerization activity"/>
    <property type="evidence" value="ECO:0007669"/>
    <property type="project" value="InterPro"/>
</dbReference>
<feature type="compositionally biased region" description="Basic and acidic residues" evidence="1">
    <location>
        <begin position="677"/>
        <end position="694"/>
    </location>
</feature>
<feature type="compositionally biased region" description="Low complexity" evidence="1">
    <location>
        <begin position="619"/>
        <end position="628"/>
    </location>
</feature>
<feature type="compositionally biased region" description="Acidic residues" evidence="1">
    <location>
        <begin position="480"/>
        <end position="497"/>
    </location>
</feature>
<feature type="compositionally biased region" description="Acidic residues" evidence="1">
    <location>
        <begin position="303"/>
        <end position="314"/>
    </location>
</feature>
<evidence type="ECO:0000313" key="2">
    <source>
        <dbReference type="EMBL" id="UNI23454.1"/>
    </source>
</evidence>
<dbReference type="OrthoDB" id="2420608at2759"/>
<dbReference type="InterPro" id="IPR009072">
    <property type="entry name" value="Histone-fold"/>
</dbReference>
<evidence type="ECO:0000313" key="3">
    <source>
        <dbReference type="Proteomes" id="UP000829364"/>
    </source>
</evidence>
<gene>
    <name evidence="2" type="ORF">JDV02_009272</name>
</gene>
<dbReference type="AlphaFoldDB" id="A0A9Q8QLR2"/>